<evidence type="ECO:0000256" key="2">
    <source>
        <dbReference type="ARBA" id="ARBA00022448"/>
    </source>
</evidence>
<organism evidence="8 9">
    <name type="scientific">Meiothermus granaticius NBRC 107808</name>
    <dbReference type="NCBI Taxonomy" id="1227551"/>
    <lineage>
        <taxon>Bacteria</taxon>
        <taxon>Thermotogati</taxon>
        <taxon>Deinococcota</taxon>
        <taxon>Deinococci</taxon>
        <taxon>Thermales</taxon>
        <taxon>Thermaceae</taxon>
        <taxon>Meiothermus</taxon>
    </lineage>
</organism>
<comment type="caution">
    <text evidence="8">The sequence shown here is derived from an EMBL/GenBank/DDBJ whole genome shotgun (WGS) entry which is preliminary data.</text>
</comment>
<feature type="transmembrane region" description="Helical" evidence="7">
    <location>
        <begin position="216"/>
        <end position="242"/>
    </location>
</feature>
<evidence type="ECO:0000256" key="7">
    <source>
        <dbReference type="SAM" id="Phobius"/>
    </source>
</evidence>
<evidence type="ECO:0000256" key="3">
    <source>
        <dbReference type="ARBA" id="ARBA00022475"/>
    </source>
</evidence>
<accession>A0A399F832</accession>
<protein>
    <submittedName>
        <fullName evidence="8">H+ Antiporter protein</fullName>
    </submittedName>
</protein>
<dbReference type="PANTHER" id="PTHR43266">
    <property type="entry name" value="MACROLIDE-EFFLUX PROTEIN"/>
    <property type="match status" value="1"/>
</dbReference>
<evidence type="ECO:0000313" key="9">
    <source>
        <dbReference type="Proteomes" id="UP000266178"/>
    </source>
</evidence>
<feature type="transmembrane region" description="Helical" evidence="7">
    <location>
        <begin position="37"/>
        <end position="61"/>
    </location>
</feature>
<dbReference type="GO" id="GO:0005886">
    <property type="term" value="C:plasma membrane"/>
    <property type="evidence" value="ECO:0007669"/>
    <property type="project" value="UniProtKB-SubCell"/>
</dbReference>
<feature type="transmembrane region" description="Helical" evidence="7">
    <location>
        <begin position="163"/>
        <end position="181"/>
    </location>
</feature>
<keyword evidence="3" id="KW-1003">Cell membrane</keyword>
<feature type="transmembrane region" description="Helical" evidence="7">
    <location>
        <begin position="306"/>
        <end position="328"/>
    </location>
</feature>
<feature type="transmembrane region" description="Helical" evidence="7">
    <location>
        <begin position="68"/>
        <end position="90"/>
    </location>
</feature>
<feature type="transmembrane region" description="Helical" evidence="7">
    <location>
        <begin position="280"/>
        <end position="300"/>
    </location>
</feature>
<feature type="transmembrane region" description="Helical" evidence="7">
    <location>
        <begin position="137"/>
        <end position="157"/>
    </location>
</feature>
<reference evidence="8 9" key="1">
    <citation type="submission" date="2018-08" db="EMBL/GenBank/DDBJ databases">
        <title>Meiothermus granaticius genome AF-68 sequencing project.</title>
        <authorList>
            <person name="Da Costa M.S."/>
            <person name="Albuquerque L."/>
            <person name="Raposo P."/>
            <person name="Froufe H.J.C."/>
            <person name="Barroso C.S."/>
            <person name="Egas C."/>
        </authorList>
    </citation>
    <scope>NUCLEOTIDE SEQUENCE [LARGE SCALE GENOMIC DNA]</scope>
    <source>
        <strain evidence="8 9">AF-68</strain>
    </source>
</reference>
<keyword evidence="5 7" id="KW-1133">Transmembrane helix</keyword>
<evidence type="ECO:0000256" key="5">
    <source>
        <dbReference type="ARBA" id="ARBA00022989"/>
    </source>
</evidence>
<keyword evidence="9" id="KW-1185">Reference proteome</keyword>
<comment type="subcellular location">
    <subcellularLocation>
        <location evidence="1">Cell membrane</location>
        <topology evidence="1">Multi-pass membrane protein</topology>
    </subcellularLocation>
</comment>
<keyword evidence="6 7" id="KW-0472">Membrane</keyword>
<dbReference type="PANTHER" id="PTHR43266:SF2">
    <property type="entry name" value="MAJOR FACILITATOR SUPERFAMILY (MFS) PROFILE DOMAIN-CONTAINING PROTEIN"/>
    <property type="match status" value="1"/>
</dbReference>
<evidence type="ECO:0000256" key="6">
    <source>
        <dbReference type="ARBA" id="ARBA00023136"/>
    </source>
</evidence>
<feature type="transmembrane region" description="Helical" evidence="7">
    <location>
        <begin position="388"/>
        <end position="415"/>
    </location>
</feature>
<dbReference type="InterPro" id="IPR036259">
    <property type="entry name" value="MFS_trans_sf"/>
</dbReference>
<dbReference type="EMBL" id="QWLB01000030">
    <property type="protein sequence ID" value="RIH91885.1"/>
    <property type="molecule type" value="Genomic_DNA"/>
</dbReference>
<dbReference type="OrthoDB" id="9775268at2"/>
<dbReference type="Pfam" id="PF07690">
    <property type="entry name" value="MFS_1"/>
    <property type="match status" value="1"/>
</dbReference>
<dbReference type="InterPro" id="IPR011701">
    <property type="entry name" value="MFS"/>
</dbReference>
<dbReference type="Proteomes" id="UP000266178">
    <property type="component" value="Unassembled WGS sequence"/>
</dbReference>
<feature type="transmembrane region" description="Helical" evidence="7">
    <location>
        <begin position="348"/>
        <end position="368"/>
    </location>
</feature>
<evidence type="ECO:0000256" key="1">
    <source>
        <dbReference type="ARBA" id="ARBA00004651"/>
    </source>
</evidence>
<feature type="transmembrane region" description="Helical" evidence="7">
    <location>
        <begin position="254"/>
        <end position="273"/>
    </location>
</feature>
<dbReference type="Gene3D" id="1.20.1250.20">
    <property type="entry name" value="MFS general substrate transporter like domains"/>
    <property type="match status" value="1"/>
</dbReference>
<evidence type="ECO:0000256" key="4">
    <source>
        <dbReference type="ARBA" id="ARBA00022692"/>
    </source>
</evidence>
<keyword evidence="2" id="KW-0813">Transport</keyword>
<dbReference type="GO" id="GO:0022857">
    <property type="term" value="F:transmembrane transporter activity"/>
    <property type="evidence" value="ECO:0007669"/>
    <property type="project" value="InterPro"/>
</dbReference>
<name>A0A399F832_9DEIN</name>
<sequence>MSAFTVVWAGQLVSLLGSAMTQFGLTLYVFKQTEAATSLALMGFFTVLPLIAFSPIAGALVDRWNRKLVMMFSDIAGGTVGTLIFLLYSSGHLQLWHLYVGGFVIGAFQAFQWPAYSAAISTMIPKAHYARASGMMSLAESASNISAPILAVALLGLIGLQGILLVDIASFLVAMGTLIWVRIPQPTTSKEGQEAQGSLLQESLFGFRYILARPPLLGLQTVFLFVNLAQNFGFTVMAAMILSRTGYNQLALGSVESAAGLGGVLGGVLLALWGGPRNKVNAVLFGMALGGLLGAVPMGLGQSLPVWMGAALIGSLIGPILNGCNQAIWQAKVPPDIQGKVFAARRMIAWMASPLAMLLAGPAADRFFTPALMPGGPLAEVFGPWVGVGPGAGMGLMLVLAGLTEAAIALLAYALPFIRQAERLIPDHEAAPSRSASSPMGAS</sequence>
<proteinExistence type="predicted"/>
<evidence type="ECO:0000313" key="8">
    <source>
        <dbReference type="EMBL" id="RIH91885.1"/>
    </source>
</evidence>
<dbReference type="AlphaFoldDB" id="A0A399F832"/>
<gene>
    <name evidence="8" type="ORF">Mgrana_02249</name>
</gene>
<dbReference type="SUPFAM" id="SSF103473">
    <property type="entry name" value="MFS general substrate transporter"/>
    <property type="match status" value="1"/>
</dbReference>
<keyword evidence="4 7" id="KW-0812">Transmembrane</keyword>
<feature type="transmembrane region" description="Helical" evidence="7">
    <location>
        <begin position="96"/>
        <end position="116"/>
    </location>
</feature>
<dbReference type="CDD" id="cd06173">
    <property type="entry name" value="MFS_MefA_like"/>
    <property type="match status" value="1"/>
</dbReference>